<comment type="caution">
    <text evidence="2">The sequence shown here is derived from an EMBL/GenBank/DDBJ whole genome shotgun (WGS) entry which is preliminary data.</text>
</comment>
<sequence>MRQVMSEILIVVVAVIMVGGIGMNAFATGYGSADSPSADASSVLVLRIGSVGMFFRLAHDCLVIR</sequence>
<organism evidence="2 3">
    <name type="scientific">Kibdelosporangium banguiense</name>
    <dbReference type="NCBI Taxonomy" id="1365924"/>
    <lineage>
        <taxon>Bacteria</taxon>
        <taxon>Bacillati</taxon>
        <taxon>Actinomycetota</taxon>
        <taxon>Actinomycetes</taxon>
        <taxon>Pseudonocardiales</taxon>
        <taxon>Pseudonocardiaceae</taxon>
        <taxon>Kibdelosporangium</taxon>
    </lineage>
</organism>
<accession>A0ABS4TYU2</accession>
<reference evidence="2 3" key="1">
    <citation type="submission" date="2021-03" db="EMBL/GenBank/DDBJ databases">
        <title>Sequencing the genomes of 1000 actinobacteria strains.</title>
        <authorList>
            <person name="Klenk H.-P."/>
        </authorList>
    </citation>
    <scope>NUCLEOTIDE SEQUENCE [LARGE SCALE GENOMIC DNA]</scope>
    <source>
        <strain evidence="2 3">DSM 46670</strain>
    </source>
</reference>
<evidence type="ECO:0000256" key="1">
    <source>
        <dbReference type="SAM" id="Phobius"/>
    </source>
</evidence>
<dbReference type="Proteomes" id="UP001519332">
    <property type="component" value="Unassembled WGS sequence"/>
</dbReference>
<name>A0ABS4TYU2_9PSEU</name>
<keyword evidence="1" id="KW-1133">Transmembrane helix</keyword>
<keyword evidence="1" id="KW-0472">Membrane</keyword>
<dbReference type="EMBL" id="JAGINW010000001">
    <property type="protein sequence ID" value="MBP2329581.1"/>
    <property type="molecule type" value="Genomic_DNA"/>
</dbReference>
<feature type="transmembrane region" description="Helical" evidence="1">
    <location>
        <begin position="7"/>
        <end position="28"/>
    </location>
</feature>
<proteinExistence type="predicted"/>
<protein>
    <submittedName>
        <fullName evidence="2">Uncharacterized protein</fullName>
    </submittedName>
</protein>
<keyword evidence="3" id="KW-1185">Reference proteome</keyword>
<evidence type="ECO:0000313" key="3">
    <source>
        <dbReference type="Proteomes" id="UP001519332"/>
    </source>
</evidence>
<evidence type="ECO:0000313" key="2">
    <source>
        <dbReference type="EMBL" id="MBP2329581.1"/>
    </source>
</evidence>
<gene>
    <name evidence="2" type="ORF">JOF56_009966</name>
</gene>
<keyword evidence="1" id="KW-0812">Transmembrane</keyword>